<evidence type="ECO:0000256" key="1">
    <source>
        <dbReference type="SAM" id="MobiDB-lite"/>
    </source>
</evidence>
<proteinExistence type="predicted"/>
<comment type="caution">
    <text evidence="3">The sequence shown here is derived from an EMBL/GenBank/DDBJ whole genome shotgun (WGS) entry which is preliminary data.</text>
</comment>
<evidence type="ECO:0000256" key="2">
    <source>
        <dbReference type="SAM" id="Phobius"/>
    </source>
</evidence>
<keyword evidence="2" id="KW-0812">Transmembrane</keyword>
<feature type="transmembrane region" description="Helical" evidence="2">
    <location>
        <begin position="130"/>
        <end position="150"/>
    </location>
</feature>
<keyword evidence="4" id="KW-1185">Reference proteome</keyword>
<feature type="transmembrane region" description="Helical" evidence="2">
    <location>
        <begin position="22"/>
        <end position="43"/>
    </location>
</feature>
<feature type="transmembrane region" description="Helical" evidence="2">
    <location>
        <begin position="314"/>
        <end position="342"/>
    </location>
</feature>
<keyword evidence="2" id="KW-0472">Membrane</keyword>
<dbReference type="EMBL" id="CAVNYO010000444">
    <property type="protein sequence ID" value="CAK5281633.1"/>
    <property type="molecule type" value="Genomic_DNA"/>
</dbReference>
<evidence type="ECO:0000313" key="4">
    <source>
        <dbReference type="Proteomes" id="UP001295794"/>
    </source>
</evidence>
<accession>A0AAD2Q6H6</accession>
<feature type="compositionally biased region" description="Low complexity" evidence="1">
    <location>
        <begin position="380"/>
        <end position="391"/>
    </location>
</feature>
<feature type="transmembrane region" description="Helical" evidence="2">
    <location>
        <begin position="95"/>
        <end position="118"/>
    </location>
</feature>
<sequence length="511" mass="55713">TFPFGPPAIRDLKTQSQPTKRVFSPASILCWPSMSFPVASTYISHLQAISPSLFFAVPLAAVVLFFFAISRSLAHNRRRASSSIHVYTSRQKRRVALAFLVVFSLALLAILAGSISFFRDRTPSLPVSVLYAFVSATLYLELMGAILYLFSVVTNLRSAHPVFLSLLYYFCHTFNVWWVVPVQSTAGADDHVEATLTSIVGSFKPVPLLIAPVLYLVAIILAVPILVLGHLSGLNISGACLAPQIVLSSPSSYPRSSSEKPRIFADIPLEVETLALSSPAPRSISVCVAFGHVSAVLHLCLEIAAAVHSMPESLIFRIVGNAFLVLWTICTIAAFFQFFLLVHHSSRSTESSIHTSTMLTTASEATAFIPTPPRGHQAKSGSRSSSFSSPRPQRKPIPSAQLFRSISPGTEDCQNLKDPFATPPSSIRISHVPSSEEGHRPTRLSAWGSLPLTPPIALPRTRTRVRVPPKFSGRRPLQPSKSDRALFSSSPPADGYDRRLTSRKLYSPNNC</sequence>
<evidence type="ECO:0008006" key="5">
    <source>
        <dbReference type="Google" id="ProtNLM"/>
    </source>
</evidence>
<protein>
    <recommendedName>
        <fullName evidence="5">Transmembrane protein</fullName>
    </recommendedName>
</protein>
<name>A0AAD2Q6H6_9AGAR</name>
<reference evidence="3" key="1">
    <citation type="submission" date="2023-11" db="EMBL/GenBank/DDBJ databases">
        <authorList>
            <person name="De Vega J J."/>
            <person name="De Vega J J."/>
        </authorList>
    </citation>
    <scope>NUCLEOTIDE SEQUENCE</scope>
</reference>
<dbReference type="Proteomes" id="UP001295794">
    <property type="component" value="Unassembled WGS sequence"/>
</dbReference>
<feature type="non-terminal residue" evidence="3">
    <location>
        <position position="1"/>
    </location>
</feature>
<organism evidence="3 4">
    <name type="scientific">Mycena citricolor</name>
    <dbReference type="NCBI Taxonomy" id="2018698"/>
    <lineage>
        <taxon>Eukaryota</taxon>
        <taxon>Fungi</taxon>
        <taxon>Dikarya</taxon>
        <taxon>Basidiomycota</taxon>
        <taxon>Agaricomycotina</taxon>
        <taxon>Agaricomycetes</taxon>
        <taxon>Agaricomycetidae</taxon>
        <taxon>Agaricales</taxon>
        <taxon>Marasmiineae</taxon>
        <taxon>Mycenaceae</taxon>
        <taxon>Mycena</taxon>
    </lineage>
</organism>
<feature type="region of interest" description="Disordered" evidence="1">
    <location>
        <begin position="467"/>
        <end position="511"/>
    </location>
</feature>
<gene>
    <name evidence="3" type="ORF">MYCIT1_LOCUS32848</name>
</gene>
<feature type="transmembrane region" description="Helical" evidence="2">
    <location>
        <begin position="206"/>
        <end position="228"/>
    </location>
</feature>
<feature type="transmembrane region" description="Helical" evidence="2">
    <location>
        <begin position="162"/>
        <end position="180"/>
    </location>
</feature>
<feature type="region of interest" description="Disordered" evidence="1">
    <location>
        <begin position="368"/>
        <end position="448"/>
    </location>
</feature>
<keyword evidence="2" id="KW-1133">Transmembrane helix</keyword>
<feature type="transmembrane region" description="Helical" evidence="2">
    <location>
        <begin position="55"/>
        <end position="74"/>
    </location>
</feature>
<evidence type="ECO:0000313" key="3">
    <source>
        <dbReference type="EMBL" id="CAK5281633.1"/>
    </source>
</evidence>
<dbReference type="AlphaFoldDB" id="A0AAD2Q6H6"/>